<proteinExistence type="predicted"/>
<dbReference type="PANTHER" id="PTHR43418:SF4">
    <property type="entry name" value="MULTIFUNCTIONAL TRYPTOPHAN BIOSYNTHESIS PROTEIN"/>
    <property type="match status" value="1"/>
</dbReference>
<keyword evidence="4" id="KW-1185">Reference proteome</keyword>
<evidence type="ECO:0000256" key="1">
    <source>
        <dbReference type="ARBA" id="ARBA00022962"/>
    </source>
</evidence>
<keyword evidence="1" id="KW-0315">Glutamine amidotransferase</keyword>
<dbReference type="Proteomes" id="UP001256673">
    <property type="component" value="Unassembled WGS sequence"/>
</dbReference>
<dbReference type="GO" id="GO:0016787">
    <property type="term" value="F:hydrolase activity"/>
    <property type="evidence" value="ECO:0007669"/>
    <property type="project" value="UniProtKB-KW"/>
</dbReference>
<reference evidence="3 4" key="1">
    <citation type="submission" date="2023-09" db="EMBL/GenBank/DDBJ databases">
        <title>Microbacterium fusihabitans sp. nov., Microbacterium phycihabitans sp. nov., and Microbacterium cervinum sp. nov., isolated from dried seaweeds of beach.</title>
        <authorList>
            <person name="Lee S.D."/>
        </authorList>
    </citation>
    <scope>NUCLEOTIDE SEQUENCE [LARGE SCALE GENOMIC DNA]</scope>
    <source>
        <strain evidence="3 4">KSW2-21</strain>
    </source>
</reference>
<evidence type="ECO:0000259" key="2">
    <source>
        <dbReference type="Pfam" id="PF00117"/>
    </source>
</evidence>
<dbReference type="InterPro" id="IPR017926">
    <property type="entry name" value="GATASE"/>
</dbReference>
<dbReference type="PANTHER" id="PTHR43418">
    <property type="entry name" value="MULTIFUNCTIONAL TRYPTOPHAN BIOSYNTHESIS PROTEIN-RELATED"/>
    <property type="match status" value="1"/>
</dbReference>
<dbReference type="NCBIfam" id="TIGR00566">
    <property type="entry name" value="trpG_papA"/>
    <property type="match status" value="1"/>
</dbReference>
<dbReference type="EMBL" id="JAWDIU010000001">
    <property type="protein sequence ID" value="MDU0326229.1"/>
    <property type="molecule type" value="Genomic_DNA"/>
</dbReference>
<name>A0ABU3RTK5_9MICO</name>
<dbReference type="PRINTS" id="PR00099">
    <property type="entry name" value="CPSGATASE"/>
</dbReference>
<dbReference type="Pfam" id="PF00117">
    <property type="entry name" value="GATase"/>
    <property type="match status" value="1"/>
</dbReference>
<dbReference type="InterPro" id="IPR050472">
    <property type="entry name" value="Anth_synth/Amidotransfase"/>
</dbReference>
<dbReference type="Gene3D" id="3.40.50.880">
    <property type="match status" value="1"/>
</dbReference>
<organism evidence="3 4">
    <name type="scientific">Microbacterium algihabitans</name>
    <dbReference type="NCBI Taxonomy" id="3075992"/>
    <lineage>
        <taxon>Bacteria</taxon>
        <taxon>Bacillati</taxon>
        <taxon>Actinomycetota</taxon>
        <taxon>Actinomycetes</taxon>
        <taxon>Micrococcales</taxon>
        <taxon>Microbacteriaceae</taxon>
        <taxon>Microbacterium</taxon>
    </lineage>
</organism>
<dbReference type="CDD" id="cd01743">
    <property type="entry name" value="GATase1_Anthranilate_Synthase"/>
    <property type="match status" value="1"/>
</dbReference>
<dbReference type="PRINTS" id="PR00096">
    <property type="entry name" value="GATASE"/>
</dbReference>
<feature type="domain" description="Glutamine amidotransferase" evidence="2">
    <location>
        <begin position="7"/>
        <end position="188"/>
    </location>
</feature>
<gene>
    <name evidence="3" type="ORF">RWH43_05590</name>
</gene>
<keyword evidence="3" id="KW-0378">Hydrolase</keyword>
<comment type="caution">
    <text evidence="3">The sequence shown here is derived from an EMBL/GenBank/DDBJ whole genome shotgun (WGS) entry which is preliminary data.</text>
</comment>
<dbReference type="InterPro" id="IPR006221">
    <property type="entry name" value="TrpG/PapA_dom"/>
</dbReference>
<evidence type="ECO:0000313" key="3">
    <source>
        <dbReference type="EMBL" id="MDU0326229.1"/>
    </source>
</evidence>
<accession>A0ABU3RTK5</accession>
<sequence>MTGLRVVVVDNRDSFVHTLAGYLRDIGAKTTMVDAHDPAVVDTVRRHDAVLVSPGPGHPVDAGRSVEVVRAAADAGIPLLGVCLGHQALATAFDARVTQAPELLHGITSVIRHHGDGVFAGLDDGFVATRYHSLAVDESSLPAELEVTARTDGGVVMGLRHRSAPLEGVQFHPESVLTEGGHRLLGRWLENAGLADAVERASALHPRRVRTPSTPSA</sequence>
<dbReference type="RefSeq" id="WP_316000890.1">
    <property type="nucleotide sequence ID" value="NZ_JAWDIU010000001.1"/>
</dbReference>
<protein>
    <submittedName>
        <fullName evidence="3">Gamma-glutamyl-gamma-aminobutyrate hydrolase family protein</fullName>
    </submittedName>
</protein>
<dbReference type="SUPFAM" id="SSF52317">
    <property type="entry name" value="Class I glutamine amidotransferase-like"/>
    <property type="match status" value="1"/>
</dbReference>
<dbReference type="InterPro" id="IPR029062">
    <property type="entry name" value="Class_I_gatase-like"/>
</dbReference>
<dbReference type="PRINTS" id="PR00097">
    <property type="entry name" value="ANTSNTHASEII"/>
</dbReference>
<evidence type="ECO:0000313" key="4">
    <source>
        <dbReference type="Proteomes" id="UP001256673"/>
    </source>
</evidence>
<dbReference type="PROSITE" id="PS51273">
    <property type="entry name" value="GATASE_TYPE_1"/>
    <property type="match status" value="1"/>
</dbReference>